<organism evidence="7 8">
    <name type="scientific">Aporhodopirellula aestuarii</name>
    <dbReference type="NCBI Taxonomy" id="2950107"/>
    <lineage>
        <taxon>Bacteria</taxon>
        <taxon>Pseudomonadati</taxon>
        <taxon>Planctomycetota</taxon>
        <taxon>Planctomycetia</taxon>
        <taxon>Pirellulales</taxon>
        <taxon>Pirellulaceae</taxon>
        <taxon>Aporhodopirellula</taxon>
    </lineage>
</organism>
<comment type="subcellular location">
    <subcellularLocation>
        <location evidence="1">Cell outer membrane</location>
    </subcellularLocation>
</comment>
<dbReference type="RefSeq" id="WP_250927827.1">
    <property type="nucleotide sequence ID" value="NZ_JAMQBK010000017.1"/>
</dbReference>
<proteinExistence type="predicted"/>
<evidence type="ECO:0000313" key="7">
    <source>
        <dbReference type="EMBL" id="MCM2370155.1"/>
    </source>
</evidence>
<feature type="region of interest" description="Disordered" evidence="6">
    <location>
        <begin position="73"/>
        <end position="108"/>
    </location>
</feature>
<keyword evidence="4" id="KW-0472">Membrane</keyword>
<evidence type="ECO:0000256" key="3">
    <source>
        <dbReference type="ARBA" id="ARBA00022692"/>
    </source>
</evidence>
<dbReference type="Gene3D" id="1.20.1600.10">
    <property type="entry name" value="Outer membrane efflux proteins (OEP)"/>
    <property type="match status" value="1"/>
</dbReference>
<accession>A0ABT0TZY8</accession>
<reference evidence="7 8" key="1">
    <citation type="journal article" date="2022" name="Syst. Appl. Microbiol.">
        <title>Rhodopirellula aestuarii sp. nov., a novel member of the genus Rhodopirellula isolated from brackish sediments collected in the Tagus River estuary, Portugal.</title>
        <authorList>
            <person name="Vitorino I.R."/>
            <person name="Klimek D."/>
            <person name="Calusinska M."/>
            <person name="Lobo-da-Cunha A."/>
            <person name="Vasconcelos V."/>
            <person name="Lage O.M."/>
        </authorList>
    </citation>
    <scope>NUCLEOTIDE SEQUENCE [LARGE SCALE GENOMIC DNA]</scope>
    <source>
        <strain evidence="7 8">ICT_H3.1</strain>
    </source>
</reference>
<gene>
    <name evidence="7" type="ORF">NB063_05900</name>
</gene>
<keyword evidence="2" id="KW-1134">Transmembrane beta strand</keyword>
<evidence type="ECO:0000256" key="1">
    <source>
        <dbReference type="ARBA" id="ARBA00004442"/>
    </source>
</evidence>
<evidence type="ECO:0000256" key="6">
    <source>
        <dbReference type="SAM" id="MobiDB-lite"/>
    </source>
</evidence>
<sequence>MISRGWIICLGGVVALGCATDGRLRMADSNVPKSEAVSVAAPATAIEPGSAEELATASDTSVVRLVSARSESTDLDAPAVSGSNATPENPADPRATDNDGSVQSTAPPLQPALPAAVEITSGLPLQDVVGSVQSYFPTVQVAYLERDRTSGDQLAAWGEFDTKLKARSESQPLGYYENYQNAAGVNQPLYRGGEVYSGYRIGRGVFEPWYGERQTNEGGEFKAGFQLPLLRDREIDARRAELWRATYDRQLAEPRIRSAVIETIRDATIAYWVWVAAGNQVQIGESALQLAERRNRQVARRVEEGDLGDPDLADNQRAIMQRQGKLIDLTRKRTQTAAKLSLFLRDGMSEPRIPSDNELPNFPEVVPYELSQLNADIQYAARMRPELTALNTEYRRVQVDYAEACNQTLPVLDAFSNVSQDVGEPTSSKRDKSELELELGFEFEMPVQRRKGFGKMRSARAKLNQITVKRDFTIEKIAVEVQTAVAAIDAAYRRVNQIADAVQISNNLAQIERRKFELGESDLLAVFLREQIAIEAASDLVDAKLEYFVARAYYTAALAYEFPVTF</sequence>
<dbReference type="EMBL" id="JAMQBK010000017">
    <property type="protein sequence ID" value="MCM2370155.1"/>
    <property type="molecule type" value="Genomic_DNA"/>
</dbReference>
<evidence type="ECO:0000256" key="5">
    <source>
        <dbReference type="ARBA" id="ARBA00023237"/>
    </source>
</evidence>
<dbReference type="InterPro" id="IPR051906">
    <property type="entry name" value="TolC-like"/>
</dbReference>
<evidence type="ECO:0000313" key="8">
    <source>
        <dbReference type="Proteomes" id="UP001202961"/>
    </source>
</evidence>
<dbReference type="PANTHER" id="PTHR30026:SF21">
    <property type="entry name" value="SLR1270 PROTEIN"/>
    <property type="match status" value="1"/>
</dbReference>
<name>A0ABT0TZY8_9BACT</name>
<dbReference type="SUPFAM" id="SSF56954">
    <property type="entry name" value="Outer membrane efflux proteins (OEP)"/>
    <property type="match status" value="1"/>
</dbReference>
<evidence type="ECO:0000256" key="2">
    <source>
        <dbReference type="ARBA" id="ARBA00022452"/>
    </source>
</evidence>
<dbReference type="PROSITE" id="PS51257">
    <property type="entry name" value="PROKAR_LIPOPROTEIN"/>
    <property type="match status" value="1"/>
</dbReference>
<keyword evidence="3" id="KW-0812">Transmembrane</keyword>
<keyword evidence="8" id="KW-1185">Reference proteome</keyword>
<protein>
    <submittedName>
        <fullName evidence="7">TolC family protein</fullName>
    </submittedName>
</protein>
<dbReference type="Proteomes" id="UP001202961">
    <property type="component" value="Unassembled WGS sequence"/>
</dbReference>
<dbReference type="PANTHER" id="PTHR30026">
    <property type="entry name" value="OUTER MEMBRANE PROTEIN TOLC"/>
    <property type="match status" value="1"/>
</dbReference>
<keyword evidence="5" id="KW-0998">Cell outer membrane</keyword>
<comment type="caution">
    <text evidence="7">The sequence shown here is derived from an EMBL/GenBank/DDBJ whole genome shotgun (WGS) entry which is preliminary data.</text>
</comment>
<evidence type="ECO:0000256" key="4">
    <source>
        <dbReference type="ARBA" id="ARBA00023136"/>
    </source>
</evidence>